<name>A0A174S7U6_9FIRM</name>
<dbReference type="PRINTS" id="PR00035">
    <property type="entry name" value="HTHGNTR"/>
</dbReference>
<evidence type="ECO:0000313" key="6">
    <source>
        <dbReference type="Proteomes" id="UP000095712"/>
    </source>
</evidence>
<dbReference type="SUPFAM" id="SSF48008">
    <property type="entry name" value="GntR ligand-binding domain-like"/>
    <property type="match status" value="1"/>
</dbReference>
<dbReference type="EMBL" id="CZAW01000045">
    <property type="protein sequence ID" value="CUP92616.1"/>
    <property type="molecule type" value="Genomic_DNA"/>
</dbReference>
<dbReference type="SMART" id="SM00345">
    <property type="entry name" value="HTH_GNTR"/>
    <property type="match status" value="1"/>
</dbReference>
<sequence length="244" mass="28132">MSQKKVQIKKTLGQQTEDQLMKYILDNQIAIGEKIPNEFELAGIFDVGRSTIREAVKGLVSRGILEVRRGDGTYVISTVYMENDVLGFGQIKDRYQLALDLFDVRLMIEPEIVTWACRKATKEQIAKLRELCNEVEMLYKQGHNHIQKDIEFHSYLAKLSGNMVVERLIPVINTSVVIFANITYRSLMQETLETHRAIVNSIEHKDPVGAKCAMNMHLTYNRQVIMELLEKKKKVRKNHEPDDI</sequence>
<dbReference type="InterPro" id="IPR036390">
    <property type="entry name" value="WH_DNA-bd_sf"/>
</dbReference>
<dbReference type="PROSITE" id="PS50949">
    <property type="entry name" value="HTH_GNTR"/>
    <property type="match status" value="1"/>
</dbReference>
<organism evidence="5 6">
    <name type="scientific">Blautia wexlerae</name>
    <dbReference type="NCBI Taxonomy" id="418240"/>
    <lineage>
        <taxon>Bacteria</taxon>
        <taxon>Bacillati</taxon>
        <taxon>Bacillota</taxon>
        <taxon>Clostridia</taxon>
        <taxon>Lachnospirales</taxon>
        <taxon>Lachnospiraceae</taxon>
        <taxon>Blautia</taxon>
    </lineage>
</organism>
<dbReference type="CDD" id="cd07377">
    <property type="entry name" value="WHTH_GntR"/>
    <property type="match status" value="1"/>
</dbReference>
<dbReference type="RefSeq" id="WP_008705236.1">
    <property type="nucleotide sequence ID" value="NZ_CZAW01000045.1"/>
</dbReference>
<dbReference type="InterPro" id="IPR008920">
    <property type="entry name" value="TF_FadR/GntR_C"/>
</dbReference>
<protein>
    <submittedName>
        <fullName evidence="5">Pyruvate dehydrogenase complex repressor</fullName>
    </submittedName>
</protein>
<evidence type="ECO:0000256" key="3">
    <source>
        <dbReference type="ARBA" id="ARBA00023163"/>
    </source>
</evidence>
<dbReference type="PANTHER" id="PTHR43537:SF5">
    <property type="entry name" value="UXU OPERON TRANSCRIPTIONAL REGULATOR"/>
    <property type="match status" value="1"/>
</dbReference>
<proteinExistence type="predicted"/>
<dbReference type="SUPFAM" id="SSF46785">
    <property type="entry name" value="Winged helix' DNA-binding domain"/>
    <property type="match status" value="1"/>
</dbReference>
<accession>A0A174S7U6</accession>
<evidence type="ECO:0000256" key="1">
    <source>
        <dbReference type="ARBA" id="ARBA00023015"/>
    </source>
</evidence>
<dbReference type="Pfam" id="PF07729">
    <property type="entry name" value="FCD"/>
    <property type="match status" value="1"/>
</dbReference>
<dbReference type="InterPro" id="IPR011711">
    <property type="entry name" value="GntR_C"/>
</dbReference>
<feature type="domain" description="HTH gntR-type" evidence="4">
    <location>
        <begin position="10"/>
        <end position="78"/>
    </location>
</feature>
<dbReference type="InterPro" id="IPR036388">
    <property type="entry name" value="WH-like_DNA-bd_sf"/>
</dbReference>
<dbReference type="Gene3D" id="1.20.120.530">
    <property type="entry name" value="GntR ligand-binding domain-like"/>
    <property type="match status" value="1"/>
</dbReference>
<dbReference type="SMART" id="SM00895">
    <property type="entry name" value="FCD"/>
    <property type="match status" value="1"/>
</dbReference>
<evidence type="ECO:0000259" key="4">
    <source>
        <dbReference type="PROSITE" id="PS50949"/>
    </source>
</evidence>
<keyword evidence="2" id="KW-0238">DNA-binding</keyword>
<gene>
    <name evidence="5" type="primary">pdhR</name>
    <name evidence="5" type="ORF">ERS852523_03291</name>
</gene>
<dbReference type="PANTHER" id="PTHR43537">
    <property type="entry name" value="TRANSCRIPTIONAL REGULATOR, GNTR FAMILY"/>
    <property type="match status" value="1"/>
</dbReference>
<dbReference type="GO" id="GO:0003700">
    <property type="term" value="F:DNA-binding transcription factor activity"/>
    <property type="evidence" value="ECO:0007669"/>
    <property type="project" value="InterPro"/>
</dbReference>
<dbReference type="Gene3D" id="1.10.10.10">
    <property type="entry name" value="Winged helix-like DNA-binding domain superfamily/Winged helix DNA-binding domain"/>
    <property type="match status" value="1"/>
</dbReference>
<dbReference type="AlphaFoldDB" id="A0A174S7U6"/>
<keyword evidence="1" id="KW-0805">Transcription regulation</keyword>
<dbReference type="GO" id="GO:0003677">
    <property type="term" value="F:DNA binding"/>
    <property type="evidence" value="ECO:0007669"/>
    <property type="project" value="UniProtKB-KW"/>
</dbReference>
<reference evidence="5 6" key="1">
    <citation type="submission" date="2015-09" db="EMBL/GenBank/DDBJ databases">
        <authorList>
            <consortium name="Pathogen Informatics"/>
        </authorList>
    </citation>
    <scope>NUCLEOTIDE SEQUENCE [LARGE SCALE GENOMIC DNA]</scope>
    <source>
        <strain evidence="5 6">2789STDY5834911</strain>
    </source>
</reference>
<keyword evidence="5" id="KW-0670">Pyruvate</keyword>
<dbReference type="OrthoDB" id="9799482at2"/>
<dbReference type="InterPro" id="IPR000524">
    <property type="entry name" value="Tscrpt_reg_HTH_GntR"/>
</dbReference>
<evidence type="ECO:0000313" key="5">
    <source>
        <dbReference type="EMBL" id="CUP92616.1"/>
    </source>
</evidence>
<dbReference type="Pfam" id="PF00392">
    <property type="entry name" value="GntR"/>
    <property type="match status" value="1"/>
</dbReference>
<dbReference type="Proteomes" id="UP000095712">
    <property type="component" value="Unassembled WGS sequence"/>
</dbReference>
<evidence type="ECO:0000256" key="2">
    <source>
        <dbReference type="ARBA" id="ARBA00023125"/>
    </source>
</evidence>
<keyword evidence="3" id="KW-0804">Transcription</keyword>